<gene>
    <name evidence="2" type="ORF">FRX48_08099</name>
</gene>
<evidence type="ECO:0000313" key="3">
    <source>
        <dbReference type="Proteomes" id="UP000324767"/>
    </source>
</evidence>
<name>A0A5M8PG83_9LECA</name>
<proteinExistence type="predicted"/>
<dbReference type="AlphaFoldDB" id="A0A5M8PG83"/>
<reference evidence="2 3" key="1">
    <citation type="submission" date="2019-09" db="EMBL/GenBank/DDBJ databases">
        <title>The hologenome of the rock-dwelling lichen Lasallia pustulata.</title>
        <authorList>
            <person name="Greshake Tzovaras B."/>
            <person name="Segers F."/>
            <person name="Bicker A."/>
            <person name="Dal Grande F."/>
            <person name="Otte J."/>
            <person name="Hankeln T."/>
            <person name="Schmitt I."/>
            <person name="Ebersberger I."/>
        </authorList>
    </citation>
    <scope>NUCLEOTIDE SEQUENCE [LARGE SCALE GENOMIC DNA]</scope>
    <source>
        <strain evidence="2">A1-1</strain>
    </source>
</reference>
<sequence length="509" mass="57131">MERLAGQLHYMIGRYSTDTPSLLRRTVASRHLPGLADPKARQNPPSYMSRTPTSTLRFESSLAPTQRFLIPERTRRDIIDSVEAWLAGLPDQKAAMFHLSEKYASVPATPNNSPPRSLRGSKLGSWTVTPRKVAFFASALISLMVLNAVLSTCHHRRSLRPAYLTRKIPYNATVLPNAAFQPPEALPHRGSDIIDTFTSYKYRSTCNVSSLDLHAPFAPLCQDRTSMLTAMSSGGRIGHDAPYMPRGCDMRWFSTEEVCETLSRFEKVIFIGDSMMRHVIGSINVLIREDLGYGAVTDWNFSPEERKECFCNYQFNVKACSVQGIFKTADVVKNDPGSVACPANTIDVMIEQMIRFPIAPEELARFRALLGTTKPAKPYAFIFGHGLWNDLDLQATLDWLDLILETTASQLHYLGARKDAFWPRLFVTPNAAGKEKPDEWIVSQGNKALMIFEEAVAVKMGRRGVEHLGTWNMSIQGNKFDGVHVDLKGNLIKAMMVMNWLNMLEVESH</sequence>
<organism evidence="2 3">
    <name type="scientific">Lasallia pustulata</name>
    <dbReference type="NCBI Taxonomy" id="136370"/>
    <lineage>
        <taxon>Eukaryota</taxon>
        <taxon>Fungi</taxon>
        <taxon>Dikarya</taxon>
        <taxon>Ascomycota</taxon>
        <taxon>Pezizomycotina</taxon>
        <taxon>Lecanoromycetes</taxon>
        <taxon>OSLEUM clade</taxon>
        <taxon>Umbilicariomycetidae</taxon>
        <taxon>Umbilicariales</taxon>
        <taxon>Umbilicariaceae</taxon>
        <taxon>Lasallia</taxon>
    </lineage>
</organism>
<accession>A0A5M8PG83</accession>
<dbReference type="EMBL" id="VXIT01000014">
    <property type="protein sequence ID" value="KAA6408357.1"/>
    <property type="molecule type" value="Genomic_DNA"/>
</dbReference>
<feature type="region of interest" description="Disordered" evidence="1">
    <location>
        <begin position="33"/>
        <end position="53"/>
    </location>
</feature>
<evidence type="ECO:0000313" key="2">
    <source>
        <dbReference type="EMBL" id="KAA6408357.1"/>
    </source>
</evidence>
<protein>
    <submittedName>
        <fullName evidence="2">Uncharacterized protein</fullName>
    </submittedName>
</protein>
<evidence type="ECO:0000256" key="1">
    <source>
        <dbReference type="SAM" id="MobiDB-lite"/>
    </source>
</evidence>
<dbReference type="Proteomes" id="UP000324767">
    <property type="component" value="Unassembled WGS sequence"/>
</dbReference>
<comment type="caution">
    <text evidence="2">The sequence shown here is derived from an EMBL/GenBank/DDBJ whole genome shotgun (WGS) entry which is preliminary data.</text>
</comment>
<feature type="compositionally biased region" description="Polar residues" evidence="1">
    <location>
        <begin position="43"/>
        <end position="53"/>
    </location>
</feature>
<dbReference type="OrthoDB" id="5373426at2759"/>